<dbReference type="InterPro" id="IPR013094">
    <property type="entry name" value="AB_hydrolase_3"/>
</dbReference>
<dbReference type="PANTHER" id="PTHR48081">
    <property type="entry name" value="AB HYDROLASE SUPERFAMILY PROTEIN C4A8.06C"/>
    <property type="match status" value="1"/>
</dbReference>
<accession>A0ABP9CME1</accession>
<evidence type="ECO:0000313" key="5">
    <source>
        <dbReference type="Proteomes" id="UP001500839"/>
    </source>
</evidence>
<dbReference type="SUPFAM" id="SSF53474">
    <property type="entry name" value="alpha/beta-Hydrolases"/>
    <property type="match status" value="1"/>
</dbReference>
<dbReference type="Proteomes" id="UP001500839">
    <property type="component" value="Unassembled WGS sequence"/>
</dbReference>
<reference evidence="5" key="1">
    <citation type="journal article" date="2019" name="Int. J. Syst. Evol. Microbiol.">
        <title>The Global Catalogue of Microorganisms (GCM) 10K type strain sequencing project: providing services to taxonomists for standard genome sequencing and annotation.</title>
        <authorList>
            <consortium name="The Broad Institute Genomics Platform"/>
            <consortium name="The Broad Institute Genome Sequencing Center for Infectious Disease"/>
            <person name="Wu L."/>
            <person name="Ma J."/>
        </authorList>
    </citation>
    <scope>NUCLEOTIDE SEQUENCE [LARGE SCALE GENOMIC DNA]</scope>
    <source>
        <strain evidence="5">JCM 18542</strain>
    </source>
</reference>
<dbReference type="GO" id="GO:0016787">
    <property type="term" value="F:hydrolase activity"/>
    <property type="evidence" value="ECO:0007669"/>
    <property type="project" value="UniProtKB-KW"/>
</dbReference>
<name>A0ABP9CME1_9ACTN</name>
<keyword evidence="5" id="KW-1185">Reference proteome</keyword>
<dbReference type="PANTHER" id="PTHR48081:SF30">
    <property type="entry name" value="ACETYL-HYDROLASE LIPR-RELATED"/>
    <property type="match status" value="1"/>
</dbReference>
<keyword evidence="2 4" id="KW-0378">Hydrolase</keyword>
<dbReference type="InterPro" id="IPR029058">
    <property type="entry name" value="AB_hydrolase_fold"/>
</dbReference>
<comment type="similarity">
    <text evidence="1">Belongs to the 'GDXG' lipolytic enzyme family.</text>
</comment>
<dbReference type="InterPro" id="IPR050300">
    <property type="entry name" value="GDXG_lipolytic_enzyme"/>
</dbReference>
<dbReference type="Gene3D" id="3.40.50.1820">
    <property type="entry name" value="alpha/beta hydrolase"/>
    <property type="match status" value="1"/>
</dbReference>
<feature type="domain" description="Alpha/beta hydrolase fold-3" evidence="3">
    <location>
        <begin position="68"/>
        <end position="273"/>
    </location>
</feature>
<evidence type="ECO:0000256" key="2">
    <source>
        <dbReference type="ARBA" id="ARBA00022801"/>
    </source>
</evidence>
<evidence type="ECO:0000259" key="3">
    <source>
        <dbReference type="Pfam" id="PF07859"/>
    </source>
</evidence>
<evidence type="ECO:0000256" key="1">
    <source>
        <dbReference type="ARBA" id="ARBA00010515"/>
    </source>
</evidence>
<sequence>MADTVRLTVKQVMRGWALDPALGWPTGLVDKAAGLLPSPSNTAAQPVRLPHCSAEWLRTKTRRAKRAVLYLHGGGFVMCGLNTHRAMASVLSSRSDAAVLNVDYRMLPHNAVPDAVEDAVDGYRWLLECGYEPDEIAVVGDSAGGYLAFTSVLSLTAAGLPTPAAIATVSPLTDASTTLHRPDWDGCPMLPRSALRAMVRYLRRCHRRIAIDGKPVDLVSPLREDLSTLPPVSIHVGGRDLLRTEGEMMADLVGEAGRPCELHVWEGQMHDFPLTTTLTPEGDAALEEISRFVSRHTAGSAAA</sequence>
<dbReference type="Pfam" id="PF07859">
    <property type="entry name" value="Abhydrolase_3"/>
    <property type="match status" value="1"/>
</dbReference>
<proteinExistence type="inferred from homology"/>
<dbReference type="EMBL" id="BAABKQ010000001">
    <property type="protein sequence ID" value="GAA4813357.1"/>
    <property type="molecule type" value="Genomic_DNA"/>
</dbReference>
<comment type="caution">
    <text evidence="4">The sequence shown here is derived from an EMBL/GenBank/DDBJ whole genome shotgun (WGS) entry which is preliminary data.</text>
</comment>
<evidence type="ECO:0000313" key="4">
    <source>
        <dbReference type="EMBL" id="GAA4813357.1"/>
    </source>
</evidence>
<protein>
    <submittedName>
        <fullName evidence="4">Alpha/beta hydrolase</fullName>
    </submittedName>
</protein>
<gene>
    <name evidence="4" type="ORF">GCM10023353_17890</name>
</gene>
<organism evidence="4 5">
    <name type="scientific">Tomitella cavernea</name>
    <dbReference type="NCBI Taxonomy" id="1387982"/>
    <lineage>
        <taxon>Bacteria</taxon>
        <taxon>Bacillati</taxon>
        <taxon>Actinomycetota</taxon>
        <taxon>Actinomycetes</taxon>
        <taxon>Mycobacteriales</taxon>
        <taxon>Tomitella</taxon>
    </lineage>
</organism>